<evidence type="ECO:0000313" key="13">
    <source>
        <dbReference type="Proteomes" id="UP000546244"/>
    </source>
</evidence>
<reference evidence="9 10" key="1">
    <citation type="submission" date="2020-03" db="EMBL/GenBank/DDBJ databases">
        <title>Soil Listeria distribution.</title>
        <authorList>
            <person name="Liao J."/>
            <person name="Wiedmann M."/>
        </authorList>
    </citation>
    <scope>NUCLEOTIDE SEQUENCE [LARGE SCALE GENOMIC DNA]</scope>
    <source>
        <strain evidence="6 16">FSL L7-0149</strain>
        <strain evidence="7 15">FSL L7-0153</strain>
        <strain evidence="5 10">FSL L7-0259</strain>
        <strain evidence="4 14">FSL L7-1017</strain>
        <strain evidence="3 11">FSL L7-1387</strain>
        <strain evidence="1 12">FSL L7-1816</strain>
        <strain evidence="2 9">FSL L7-1833</strain>
        <strain evidence="8 13">FSL L7-1850</strain>
    </source>
</reference>
<gene>
    <name evidence="2" type="ORF">HB759_06870</name>
    <name evidence="1" type="ORF">HB811_16490</name>
    <name evidence="3" type="ORF">HB902_15970</name>
    <name evidence="8" type="ORF">HBP98_03485</name>
    <name evidence="4" type="ORF">HCA46_07725</name>
    <name evidence="7" type="ORF">HCB25_15835</name>
    <name evidence="5" type="ORF">HCB27_14795</name>
    <name evidence="6" type="ORF">HCB35_16365</name>
</gene>
<dbReference type="SUPFAM" id="SSF46785">
    <property type="entry name" value="Winged helix' DNA-binding domain"/>
    <property type="match status" value="1"/>
</dbReference>
<sequence length="186" mass="21523">MMREQDLIYLKKGEKVTQSGGLSLIEGYIECTTSGRLICFIGPGNIFITSDKLNFKNSIVYKAKCDVILLETSDIASNNSFDAEKKWNDYILTQIFTKFEILYFPAKERFLNILFQIANDIGDQIASDCHVPKILVQRELAEYANCTREYLSIIRKELISDGWITDSKQLVLLDWKRWKRKFGTNI</sequence>
<name>A0A7X1A4W1_9LIST</name>
<dbReference type="EMBL" id="JAAROV010000007">
    <property type="protein sequence ID" value="MBC1318377.1"/>
    <property type="molecule type" value="Genomic_DNA"/>
</dbReference>
<dbReference type="EMBL" id="JAARRW010000009">
    <property type="protein sequence ID" value="MBC1563571.1"/>
    <property type="molecule type" value="Genomic_DNA"/>
</dbReference>
<dbReference type="EMBL" id="JAAROL010000002">
    <property type="protein sequence ID" value="MBC1331654.1"/>
    <property type="molecule type" value="Genomic_DNA"/>
</dbReference>
<evidence type="ECO:0000313" key="5">
    <source>
        <dbReference type="EMBL" id="MBC2177894.1"/>
    </source>
</evidence>
<dbReference type="Proteomes" id="UP000553016">
    <property type="component" value="Unassembled WGS sequence"/>
</dbReference>
<proteinExistence type="predicted"/>
<evidence type="ECO:0000313" key="15">
    <source>
        <dbReference type="Proteomes" id="UP000550367"/>
    </source>
</evidence>
<evidence type="ECO:0000313" key="6">
    <source>
        <dbReference type="EMBL" id="MBC2242051.1"/>
    </source>
</evidence>
<evidence type="ECO:0000313" key="14">
    <source>
        <dbReference type="Proteomes" id="UP000547643"/>
    </source>
</evidence>
<dbReference type="EMBL" id="JAARYD010000008">
    <property type="protein sequence ID" value="MBC2177894.1"/>
    <property type="molecule type" value="Genomic_DNA"/>
</dbReference>
<accession>A0A7X1A4W1</accession>
<comment type="caution">
    <text evidence="8">The sequence shown here is derived from an EMBL/GenBank/DDBJ whole genome shotgun (WGS) entry which is preliminary data.</text>
</comment>
<dbReference type="Proteomes" id="UP000547643">
    <property type="component" value="Unassembled WGS sequence"/>
</dbReference>
<dbReference type="Proteomes" id="UP000532866">
    <property type="component" value="Unassembled WGS sequence"/>
</dbReference>
<dbReference type="Proteomes" id="UP000550367">
    <property type="component" value="Unassembled WGS sequence"/>
</dbReference>
<dbReference type="InterPro" id="IPR036390">
    <property type="entry name" value="WH_DNA-bd_sf"/>
</dbReference>
<dbReference type="Proteomes" id="UP000541955">
    <property type="component" value="Unassembled WGS sequence"/>
</dbReference>
<evidence type="ECO:0000313" key="1">
    <source>
        <dbReference type="EMBL" id="MBC1318377.1"/>
    </source>
</evidence>
<evidence type="ECO:0000313" key="7">
    <source>
        <dbReference type="EMBL" id="MBC2245535.1"/>
    </source>
</evidence>
<dbReference type="EMBL" id="JAARUV010000002">
    <property type="protein sequence ID" value="MBC1778720.1"/>
    <property type="molecule type" value="Genomic_DNA"/>
</dbReference>
<dbReference type="EMBL" id="JAARZA010000009">
    <property type="protein sequence ID" value="MBC2242051.1"/>
    <property type="molecule type" value="Genomic_DNA"/>
</dbReference>
<dbReference type="RefSeq" id="WP_143812820.1">
    <property type="nucleotide sequence ID" value="NZ_CBCSHQ010000009.1"/>
</dbReference>
<evidence type="ECO:0000313" key="2">
    <source>
        <dbReference type="EMBL" id="MBC1331654.1"/>
    </source>
</evidence>
<dbReference type="Proteomes" id="UP000543379">
    <property type="component" value="Unassembled WGS sequence"/>
</dbReference>
<protein>
    <submittedName>
        <fullName evidence="8">Crp/Fnr family transcriptional regulator</fullName>
    </submittedName>
</protein>
<dbReference type="Proteomes" id="UP000541735">
    <property type="component" value="Unassembled WGS sequence"/>
</dbReference>
<evidence type="ECO:0000313" key="16">
    <source>
        <dbReference type="Proteomes" id="UP000553016"/>
    </source>
</evidence>
<evidence type="ECO:0000313" key="12">
    <source>
        <dbReference type="Proteomes" id="UP000543379"/>
    </source>
</evidence>
<dbReference type="AlphaFoldDB" id="A0A7X1A4W1"/>
<evidence type="ECO:0000313" key="11">
    <source>
        <dbReference type="Proteomes" id="UP000541955"/>
    </source>
</evidence>
<evidence type="ECO:0000313" key="8">
    <source>
        <dbReference type="EMBL" id="MBC2371063.1"/>
    </source>
</evidence>
<organism evidence="8 13">
    <name type="scientific">Listeria booriae</name>
    <dbReference type="NCBI Taxonomy" id="1552123"/>
    <lineage>
        <taxon>Bacteria</taxon>
        <taxon>Bacillati</taxon>
        <taxon>Bacillota</taxon>
        <taxon>Bacilli</taxon>
        <taxon>Bacillales</taxon>
        <taxon>Listeriaceae</taxon>
        <taxon>Listeria</taxon>
    </lineage>
</organism>
<dbReference type="InterPro" id="IPR014710">
    <property type="entry name" value="RmlC-like_jellyroll"/>
</dbReference>
<dbReference type="GeneID" id="58718833"/>
<evidence type="ECO:0000313" key="9">
    <source>
        <dbReference type="Proteomes" id="UP000532866"/>
    </source>
</evidence>
<evidence type="ECO:0000313" key="4">
    <source>
        <dbReference type="EMBL" id="MBC1778720.1"/>
    </source>
</evidence>
<dbReference type="Gene3D" id="2.60.120.10">
    <property type="entry name" value="Jelly Rolls"/>
    <property type="match status" value="1"/>
</dbReference>
<evidence type="ECO:0000313" key="10">
    <source>
        <dbReference type="Proteomes" id="UP000541735"/>
    </source>
</evidence>
<dbReference type="EMBL" id="JAARYY010000012">
    <property type="protein sequence ID" value="MBC2245535.1"/>
    <property type="molecule type" value="Genomic_DNA"/>
</dbReference>
<dbReference type="Proteomes" id="UP000546244">
    <property type="component" value="Unassembled WGS sequence"/>
</dbReference>
<dbReference type="EMBL" id="JAARMV010000001">
    <property type="protein sequence ID" value="MBC2371063.1"/>
    <property type="molecule type" value="Genomic_DNA"/>
</dbReference>
<evidence type="ECO:0000313" key="3">
    <source>
        <dbReference type="EMBL" id="MBC1563571.1"/>
    </source>
</evidence>